<keyword evidence="1" id="KW-0472">Membrane</keyword>
<name>A0ABX5H1S4_PHOAN</name>
<accession>A0ABX5H1S4</accession>
<evidence type="ECO:0000313" key="3">
    <source>
        <dbReference type="Proteomes" id="UP000240989"/>
    </source>
</evidence>
<dbReference type="RefSeq" id="WP_045152866.1">
    <property type="nucleotide sequence ID" value="NZ_JZSW01000007.1"/>
</dbReference>
<evidence type="ECO:0000256" key="1">
    <source>
        <dbReference type="SAM" id="Phobius"/>
    </source>
</evidence>
<gene>
    <name evidence="2" type="ORF">C0W27_15805</name>
</gene>
<dbReference type="Proteomes" id="UP000240989">
    <property type="component" value="Unassembled WGS sequence"/>
</dbReference>
<proteinExistence type="predicted"/>
<keyword evidence="1" id="KW-0812">Transmembrane</keyword>
<evidence type="ECO:0000313" key="2">
    <source>
        <dbReference type="EMBL" id="PSX07032.1"/>
    </source>
</evidence>
<feature type="transmembrane region" description="Helical" evidence="1">
    <location>
        <begin position="6"/>
        <end position="24"/>
    </location>
</feature>
<reference evidence="2 3" key="1">
    <citation type="submission" date="2018-01" db="EMBL/GenBank/DDBJ databases">
        <title>Whole genome sequencing of Histamine producing bacteria.</title>
        <authorList>
            <person name="Butler K."/>
        </authorList>
    </citation>
    <scope>NUCLEOTIDE SEQUENCE [LARGE SCALE GENOMIC DNA]</scope>
    <source>
        <strain evidence="2 3">A6-1</strain>
    </source>
</reference>
<feature type="transmembrane region" description="Helical" evidence="1">
    <location>
        <begin position="76"/>
        <end position="97"/>
    </location>
</feature>
<keyword evidence="1" id="KW-1133">Transmembrane helix</keyword>
<keyword evidence="3" id="KW-1185">Reference proteome</keyword>
<sequence length="98" mass="11020">MLNGLLFITQLFVMVFFIGLTMIASEHLLLDKLMSIGLVSNRDDLRWTVSVIAAYGMLNSIPEEKITGIGDFFKTILMFVFALLLIGCFGILIYKLLL</sequence>
<dbReference type="EMBL" id="PYOU01000014">
    <property type="protein sequence ID" value="PSX07032.1"/>
    <property type="molecule type" value="Genomic_DNA"/>
</dbReference>
<comment type="caution">
    <text evidence="2">The sequence shown here is derived from an EMBL/GenBank/DDBJ whole genome shotgun (WGS) entry which is preliminary data.</text>
</comment>
<protein>
    <submittedName>
        <fullName evidence="2">Uncharacterized protein</fullName>
    </submittedName>
</protein>
<organism evidence="2 3">
    <name type="scientific">Photobacterium angustum</name>
    <dbReference type="NCBI Taxonomy" id="661"/>
    <lineage>
        <taxon>Bacteria</taxon>
        <taxon>Pseudomonadati</taxon>
        <taxon>Pseudomonadota</taxon>
        <taxon>Gammaproteobacteria</taxon>
        <taxon>Vibrionales</taxon>
        <taxon>Vibrionaceae</taxon>
        <taxon>Photobacterium</taxon>
    </lineage>
</organism>